<reference evidence="1" key="1">
    <citation type="journal article" date="2014" name="Front. Microbiol.">
        <title>High frequency of phylogenetically diverse reductive dehalogenase-homologous genes in deep subseafloor sedimentary metagenomes.</title>
        <authorList>
            <person name="Kawai M."/>
            <person name="Futagami T."/>
            <person name="Toyoda A."/>
            <person name="Takaki Y."/>
            <person name="Nishi S."/>
            <person name="Hori S."/>
            <person name="Arai W."/>
            <person name="Tsubouchi T."/>
            <person name="Morono Y."/>
            <person name="Uchiyama I."/>
            <person name="Ito T."/>
            <person name="Fujiyama A."/>
            <person name="Inagaki F."/>
            <person name="Takami H."/>
        </authorList>
    </citation>
    <scope>NUCLEOTIDE SEQUENCE</scope>
    <source>
        <strain evidence="1">Expedition CK06-06</strain>
    </source>
</reference>
<name>X1U9E7_9ZZZZ</name>
<sequence>MSKLKLPLLSLGASGSISGAITYLKRMSRQIVEKKPELKDAKTEAQLEWRHMFNKVVALWHALSPEEKAEWESAARPRHMTGYAWFLSQALRPNPGIYLPLQGGTMQGNIYMAKHRLLHLPLPTDIQEAASKAYADALILPATQVEPSHIGAATFDDLQDLINNTMSAGRTSGGLIEA</sequence>
<organism evidence="1">
    <name type="scientific">marine sediment metagenome</name>
    <dbReference type="NCBI Taxonomy" id="412755"/>
    <lineage>
        <taxon>unclassified sequences</taxon>
        <taxon>metagenomes</taxon>
        <taxon>ecological metagenomes</taxon>
    </lineage>
</organism>
<dbReference type="EMBL" id="BARW01018554">
    <property type="protein sequence ID" value="GAJ00242.1"/>
    <property type="molecule type" value="Genomic_DNA"/>
</dbReference>
<comment type="caution">
    <text evidence="1">The sequence shown here is derived from an EMBL/GenBank/DDBJ whole genome shotgun (WGS) entry which is preliminary data.</text>
</comment>
<accession>X1U9E7</accession>
<dbReference type="AlphaFoldDB" id="X1U9E7"/>
<feature type="non-terminal residue" evidence="1">
    <location>
        <position position="178"/>
    </location>
</feature>
<gene>
    <name evidence="1" type="ORF">S12H4_31744</name>
</gene>
<protein>
    <submittedName>
        <fullName evidence="1">Uncharacterized protein</fullName>
    </submittedName>
</protein>
<proteinExistence type="predicted"/>
<evidence type="ECO:0000313" key="1">
    <source>
        <dbReference type="EMBL" id="GAJ00242.1"/>
    </source>
</evidence>